<comment type="caution">
    <text evidence="2">The sequence shown here is derived from an EMBL/GenBank/DDBJ whole genome shotgun (WGS) entry which is preliminary data.</text>
</comment>
<name>A0A165P554_9BACL</name>
<dbReference type="RefSeq" id="WP_066236350.1">
    <property type="nucleotide sequence ID" value="NZ_LRFC01000001.1"/>
</dbReference>
<keyword evidence="1" id="KW-0812">Transmembrane</keyword>
<evidence type="ECO:0000313" key="2">
    <source>
        <dbReference type="EMBL" id="KZE69003.1"/>
    </source>
</evidence>
<dbReference type="EMBL" id="LRFC01000001">
    <property type="protein sequence ID" value="KZE69003.1"/>
    <property type="molecule type" value="Genomic_DNA"/>
</dbReference>
<organism evidence="2 3">
    <name type="scientific">Fictibacillus phosphorivorans</name>
    <dbReference type="NCBI Taxonomy" id="1221500"/>
    <lineage>
        <taxon>Bacteria</taxon>
        <taxon>Bacillati</taxon>
        <taxon>Bacillota</taxon>
        <taxon>Bacilli</taxon>
        <taxon>Bacillales</taxon>
        <taxon>Fictibacillaceae</taxon>
        <taxon>Fictibacillus</taxon>
    </lineage>
</organism>
<accession>A0A165P554</accession>
<keyword evidence="3" id="KW-1185">Reference proteome</keyword>
<dbReference type="Proteomes" id="UP000076567">
    <property type="component" value="Unassembled WGS sequence"/>
</dbReference>
<feature type="transmembrane region" description="Helical" evidence="1">
    <location>
        <begin position="435"/>
        <end position="455"/>
    </location>
</feature>
<feature type="transmembrane region" description="Helical" evidence="1">
    <location>
        <begin position="502"/>
        <end position="521"/>
    </location>
</feature>
<feature type="transmembrane region" description="Helical" evidence="1">
    <location>
        <begin position="400"/>
        <end position="423"/>
    </location>
</feature>
<feature type="transmembrane region" description="Helical" evidence="1">
    <location>
        <begin position="467"/>
        <end position="490"/>
    </location>
</feature>
<dbReference type="OrthoDB" id="2444734at2"/>
<dbReference type="AlphaFoldDB" id="A0A165P554"/>
<gene>
    <name evidence="2" type="ORF">AWM68_01685</name>
</gene>
<proteinExistence type="predicted"/>
<reference evidence="3" key="1">
    <citation type="submission" date="2016-01" db="EMBL/GenBank/DDBJ databases">
        <title>Draft genome of Chromobacterium sp. F49.</title>
        <authorList>
            <person name="Hong K.W."/>
        </authorList>
    </citation>
    <scope>NUCLEOTIDE SEQUENCE [LARGE SCALE GENOMIC DNA]</scope>
    <source>
        <strain evidence="3">P7IIIA</strain>
    </source>
</reference>
<sequence>MKKVGAKVKPFLIPFIFFAIIFTAFTMKNIKIELMLPDEGWSRSLPIATESFGEVKPVFQEQNGAQHVYVPKEDEVMSFTVTDNLKVTNKKTIPLSIPSPQNFWVKGNEYVFVKNKQLIHFDGKKENILDQDVYGMDSNPNNIIYFKEHELFKVNIGYWDVQPIKKVDEQLKSVALNSQSNSFISVGIHSSPTKQVKAMFYESDNQSHYKSRLILDKDEALNENHFSFYFIENGKDLTIYYTLFKNSNGGKTYTVFQGMNQLGAKKDWVFNKMTFLDKNGVKLENPKYIEYGVDENKSAKILFTTRALRSNEKEAVNVYEARPDGDIWLTELRSTTNHQSMYANWLGDDSIMWMNLIGNKEFTFSGASTKPDVIEKSLALTKEDFKQAASATILSLFQGLIFAMSSIYWITPAVLFAIIIYIAKIKQMEDEDKRVMYTILALFLGVQIIFIQKLFNTHYYMYAPDFLTFSGSSFAIPIVLALLSGAAVWFGRKQDWSMLTSICYFAVLNTFFLSLVVGPYMF</sequence>
<protein>
    <submittedName>
        <fullName evidence="2">Uncharacterized protein</fullName>
    </submittedName>
</protein>
<keyword evidence="1" id="KW-1133">Transmembrane helix</keyword>
<evidence type="ECO:0000256" key="1">
    <source>
        <dbReference type="SAM" id="Phobius"/>
    </source>
</evidence>
<evidence type="ECO:0000313" key="3">
    <source>
        <dbReference type="Proteomes" id="UP000076567"/>
    </source>
</evidence>
<keyword evidence="1" id="KW-0472">Membrane</keyword>